<sequence>MITVRCPSCQAEVRGPESIVGKRVRCKRDDCRNVFVFEPPPPPPPAPVDDPWEREASALASSSYEDEFDDDESFDELPSPLPKRKKKKTAETSEQRYPLLNKYLEWCRSFAQIVLVLYLIGAAITVLGGIAVLLFSDAPSDTRLASVAFAICVGTGAAIVGYIVYVVLMASIQFVHVIIDIEKNTRRLAGKAE</sequence>
<keyword evidence="2" id="KW-1133">Transmembrane helix</keyword>
<proteinExistence type="predicted"/>
<gene>
    <name evidence="3" type="ORF">Mal4_35440</name>
</gene>
<feature type="transmembrane region" description="Helical" evidence="2">
    <location>
        <begin position="147"/>
        <end position="179"/>
    </location>
</feature>
<feature type="compositionally biased region" description="Acidic residues" evidence="1">
    <location>
        <begin position="64"/>
        <end position="75"/>
    </location>
</feature>
<dbReference type="OrthoDB" id="269673at2"/>
<dbReference type="Proteomes" id="UP000320496">
    <property type="component" value="Chromosome"/>
</dbReference>
<keyword evidence="2" id="KW-0472">Membrane</keyword>
<organism evidence="3 4">
    <name type="scientific">Maioricimonas rarisocia</name>
    <dbReference type="NCBI Taxonomy" id="2528026"/>
    <lineage>
        <taxon>Bacteria</taxon>
        <taxon>Pseudomonadati</taxon>
        <taxon>Planctomycetota</taxon>
        <taxon>Planctomycetia</taxon>
        <taxon>Planctomycetales</taxon>
        <taxon>Planctomycetaceae</taxon>
        <taxon>Maioricimonas</taxon>
    </lineage>
</organism>
<evidence type="ECO:0008006" key="5">
    <source>
        <dbReference type="Google" id="ProtNLM"/>
    </source>
</evidence>
<feature type="compositionally biased region" description="Pro residues" evidence="1">
    <location>
        <begin position="38"/>
        <end position="48"/>
    </location>
</feature>
<reference evidence="3 4" key="1">
    <citation type="submission" date="2019-02" db="EMBL/GenBank/DDBJ databases">
        <title>Deep-cultivation of Planctomycetes and their phenomic and genomic characterization uncovers novel biology.</title>
        <authorList>
            <person name="Wiegand S."/>
            <person name="Jogler M."/>
            <person name="Boedeker C."/>
            <person name="Pinto D."/>
            <person name="Vollmers J."/>
            <person name="Rivas-Marin E."/>
            <person name="Kohn T."/>
            <person name="Peeters S.H."/>
            <person name="Heuer A."/>
            <person name="Rast P."/>
            <person name="Oberbeckmann S."/>
            <person name="Bunk B."/>
            <person name="Jeske O."/>
            <person name="Meyerdierks A."/>
            <person name="Storesund J.E."/>
            <person name="Kallscheuer N."/>
            <person name="Luecker S."/>
            <person name="Lage O.M."/>
            <person name="Pohl T."/>
            <person name="Merkel B.J."/>
            <person name="Hornburger P."/>
            <person name="Mueller R.-W."/>
            <person name="Bruemmer F."/>
            <person name="Labrenz M."/>
            <person name="Spormann A.M."/>
            <person name="Op den Camp H."/>
            <person name="Overmann J."/>
            <person name="Amann R."/>
            <person name="Jetten M.S.M."/>
            <person name="Mascher T."/>
            <person name="Medema M.H."/>
            <person name="Devos D.P."/>
            <person name="Kaster A.-K."/>
            <person name="Ovreas L."/>
            <person name="Rohde M."/>
            <person name="Galperin M.Y."/>
            <person name="Jogler C."/>
        </authorList>
    </citation>
    <scope>NUCLEOTIDE SEQUENCE [LARGE SCALE GENOMIC DNA]</scope>
    <source>
        <strain evidence="3 4">Mal4</strain>
    </source>
</reference>
<accession>A0A517Z9P5</accession>
<protein>
    <recommendedName>
        <fullName evidence="5">Zinc finger/thioredoxin putative domain-containing protein</fullName>
    </recommendedName>
</protein>
<name>A0A517Z9P5_9PLAN</name>
<dbReference type="RefSeq" id="WP_145370413.1">
    <property type="nucleotide sequence ID" value="NZ_CP036275.1"/>
</dbReference>
<evidence type="ECO:0000256" key="1">
    <source>
        <dbReference type="SAM" id="MobiDB-lite"/>
    </source>
</evidence>
<evidence type="ECO:0000313" key="3">
    <source>
        <dbReference type="EMBL" id="QDU39207.1"/>
    </source>
</evidence>
<feature type="transmembrane region" description="Helical" evidence="2">
    <location>
        <begin position="110"/>
        <end position="135"/>
    </location>
</feature>
<keyword evidence="2" id="KW-0812">Transmembrane</keyword>
<evidence type="ECO:0000256" key="2">
    <source>
        <dbReference type="SAM" id="Phobius"/>
    </source>
</evidence>
<dbReference type="AlphaFoldDB" id="A0A517Z9P5"/>
<keyword evidence="4" id="KW-1185">Reference proteome</keyword>
<feature type="region of interest" description="Disordered" evidence="1">
    <location>
        <begin position="37"/>
        <end position="89"/>
    </location>
</feature>
<evidence type="ECO:0000313" key="4">
    <source>
        <dbReference type="Proteomes" id="UP000320496"/>
    </source>
</evidence>
<dbReference type="EMBL" id="CP036275">
    <property type="protein sequence ID" value="QDU39207.1"/>
    <property type="molecule type" value="Genomic_DNA"/>
</dbReference>
<dbReference type="KEGG" id="mri:Mal4_35440"/>